<dbReference type="EMBL" id="CAJNOQ010019647">
    <property type="protein sequence ID" value="CAF1454249.1"/>
    <property type="molecule type" value="Genomic_DNA"/>
</dbReference>
<dbReference type="GO" id="GO:0005634">
    <property type="term" value="C:nucleus"/>
    <property type="evidence" value="ECO:0007669"/>
    <property type="project" value="UniProtKB-SubCell"/>
</dbReference>
<dbReference type="GO" id="GO:0003950">
    <property type="term" value="F:NAD+ poly-ADP-ribosyltransferase activity"/>
    <property type="evidence" value="ECO:0007669"/>
    <property type="project" value="UniProtKB-UniRule"/>
</dbReference>
<dbReference type="InterPro" id="IPR012317">
    <property type="entry name" value="Poly(ADP-ribose)pol_cat_dom"/>
</dbReference>
<evidence type="ECO:0000256" key="1">
    <source>
        <dbReference type="ARBA" id="ARBA00004123"/>
    </source>
</evidence>
<accession>A0A815PVQ9</accession>
<comment type="subcellular location">
    <subcellularLocation>
        <location evidence="1">Nucleus</location>
    </subcellularLocation>
</comment>
<evidence type="ECO:0000313" key="8">
    <source>
        <dbReference type="EMBL" id="CAF1454249.1"/>
    </source>
</evidence>
<dbReference type="OrthoDB" id="6133115at2759"/>
<keyword evidence="5" id="KW-0539">Nucleus</keyword>
<dbReference type="Proteomes" id="UP000681722">
    <property type="component" value="Unassembled WGS sequence"/>
</dbReference>
<dbReference type="EMBL" id="CAJOBC010085098">
    <property type="protein sequence ID" value="CAF4326646.1"/>
    <property type="molecule type" value="Genomic_DNA"/>
</dbReference>
<dbReference type="Gene3D" id="3.90.228.10">
    <property type="match status" value="1"/>
</dbReference>
<dbReference type="EC" id="2.4.2.-" evidence="6"/>
<dbReference type="GO" id="GO:0005737">
    <property type="term" value="C:cytoplasm"/>
    <property type="evidence" value="ECO:0007669"/>
    <property type="project" value="TreeGrafter"/>
</dbReference>
<keyword evidence="2 6" id="KW-0328">Glycosyltransferase</keyword>
<dbReference type="Proteomes" id="UP000663829">
    <property type="component" value="Unassembled WGS sequence"/>
</dbReference>
<dbReference type="PROSITE" id="PS51059">
    <property type="entry name" value="PARP_CATALYTIC"/>
    <property type="match status" value="1"/>
</dbReference>
<gene>
    <name evidence="8" type="ORF">GPM918_LOCUS34844</name>
    <name evidence="9" type="ORF">SRO942_LOCUS35555</name>
</gene>
<protein>
    <recommendedName>
        <fullName evidence="6">Poly [ADP-ribose] polymerase</fullName>
        <shortName evidence="6">PARP</shortName>
        <ecNumber evidence="6">2.4.2.-</ecNumber>
    </recommendedName>
</protein>
<keyword evidence="4 6" id="KW-0520">NAD</keyword>
<dbReference type="SUPFAM" id="SSF56399">
    <property type="entry name" value="ADP-ribosylation"/>
    <property type="match status" value="1"/>
</dbReference>
<reference evidence="8" key="1">
    <citation type="submission" date="2021-02" db="EMBL/GenBank/DDBJ databases">
        <authorList>
            <person name="Nowell W R."/>
        </authorList>
    </citation>
    <scope>NUCLEOTIDE SEQUENCE</scope>
</reference>
<evidence type="ECO:0000256" key="5">
    <source>
        <dbReference type="ARBA" id="ARBA00023242"/>
    </source>
</evidence>
<evidence type="ECO:0000256" key="4">
    <source>
        <dbReference type="ARBA" id="ARBA00023027"/>
    </source>
</evidence>
<feature type="domain" description="PARP catalytic" evidence="7">
    <location>
        <begin position="133"/>
        <end position="310"/>
    </location>
</feature>
<dbReference type="GO" id="GO:0003714">
    <property type="term" value="F:transcription corepressor activity"/>
    <property type="evidence" value="ECO:0007669"/>
    <property type="project" value="TreeGrafter"/>
</dbReference>
<dbReference type="InterPro" id="IPR052056">
    <property type="entry name" value="Mono-ARTD/PARP"/>
</dbReference>
<evidence type="ECO:0000259" key="7">
    <source>
        <dbReference type="PROSITE" id="PS51059"/>
    </source>
</evidence>
<evidence type="ECO:0000313" key="10">
    <source>
        <dbReference type="Proteomes" id="UP000663829"/>
    </source>
</evidence>
<dbReference type="GO" id="GO:0010629">
    <property type="term" value="P:negative regulation of gene expression"/>
    <property type="evidence" value="ECO:0007669"/>
    <property type="project" value="TreeGrafter"/>
</dbReference>
<dbReference type="AlphaFoldDB" id="A0A815PVQ9"/>
<evidence type="ECO:0000313" key="9">
    <source>
        <dbReference type="EMBL" id="CAF4326646.1"/>
    </source>
</evidence>
<organism evidence="8 10">
    <name type="scientific">Didymodactylos carnosus</name>
    <dbReference type="NCBI Taxonomy" id="1234261"/>
    <lineage>
        <taxon>Eukaryota</taxon>
        <taxon>Metazoa</taxon>
        <taxon>Spiralia</taxon>
        <taxon>Gnathifera</taxon>
        <taxon>Rotifera</taxon>
        <taxon>Eurotatoria</taxon>
        <taxon>Bdelloidea</taxon>
        <taxon>Philodinida</taxon>
        <taxon>Philodinidae</taxon>
        <taxon>Didymodactylos</taxon>
    </lineage>
</organism>
<feature type="non-terminal residue" evidence="8">
    <location>
        <position position="1"/>
    </location>
</feature>
<dbReference type="Pfam" id="PF00644">
    <property type="entry name" value="PARP"/>
    <property type="match status" value="1"/>
</dbReference>
<evidence type="ECO:0000256" key="6">
    <source>
        <dbReference type="RuleBase" id="RU362114"/>
    </source>
</evidence>
<evidence type="ECO:0000256" key="3">
    <source>
        <dbReference type="ARBA" id="ARBA00022679"/>
    </source>
</evidence>
<dbReference type="PANTHER" id="PTHR14453:SF67">
    <property type="entry name" value="POLY [ADP-RIBOSE] POLYMERASE"/>
    <property type="match status" value="1"/>
</dbReference>
<evidence type="ECO:0000256" key="2">
    <source>
        <dbReference type="ARBA" id="ARBA00022676"/>
    </source>
</evidence>
<keyword evidence="10" id="KW-1185">Reference proteome</keyword>
<dbReference type="PANTHER" id="PTHR14453">
    <property type="entry name" value="PARP/ZINC FINGER CCCH TYPE DOMAIN CONTAINING PROTEIN"/>
    <property type="match status" value="1"/>
</dbReference>
<name>A0A815PVQ9_9BILA</name>
<proteinExistence type="predicted"/>
<keyword evidence="3 6" id="KW-0808">Transferase</keyword>
<comment type="caution">
    <text evidence="8">The sequence shown here is derived from an EMBL/GenBank/DDBJ whole genome shotgun (WGS) entry which is preliminary data.</text>
</comment>
<sequence>MSDQSTPVAYTPKSLDLCSLQMVTTNDEWDITGINSAAITLAETVIRKAIDSATISEQYSISLDKDLDVHKEQIKSITTQQQIQIHFQQECSRQLSMILKGLKPTIQEAKLKITLYAHDTLKMQVDDENELTIPKDWSDQKEGCKLVEINRNDPIFIRIENCMKETLSNTKIEKIERVQNVRMWNHYSFRRRKLKEDFCDKSDLQIEMELFHGTRTTPPSEVYNGEYGFDITFSTSGMWGIGVYFAKNASYSCPSYAHKLSNGKCQAFLAQFLTGDVYDCPSNPKLRRPPKKIESISGLPYNSISGTTGG</sequence>